<dbReference type="Gene3D" id="3.40.50.1110">
    <property type="entry name" value="SGNH hydrolase"/>
    <property type="match status" value="1"/>
</dbReference>
<dbReference type="Pfam" id="PF00657">
    <property type="entry name" value="Lipase_GDSL"/>
    <property type="match status" value="1"/>
</dbReference>
<evidence type="ECO:0000313" key="2">
    <source>
        <dbReference type="Proteomes" id="UP000044841"/>
    </source>
</evidence>
<dbReference type="AlphaFoldDB" id="A0A0K6FMH4"/>
<organism evidence="1 2">
    <name type="scientific">Rhizoctonia solani</name>
    <dbReference type="NCBI Taxonomy" id="456999"/>
    <lineage>
        <taxon>Eukaryota</taxon>
        <taxon>Fungi</taxon>
        <taxon>Dikarya</taxon>
        <taxon>Basidiomycota</taxon>
        <taxon>Agaricomycotina</taxon>
        <taxon>Agaricomycetes</taxon>
        <taxon>Cantharellales</taxon>
        <taxon>Ceratobasidiaceae</taxon>
        <taxon>Rhizoctonia</taxon>
    </lineage>
</organism>
<sequence>MASGGPVPGSHYAYLQEQLHPIPMTLALKVAALFTLALGSRAAPTVVDPPYNDGIHLAIAPTCGIPSTNGNVVDVNAGLYALSGYDTIVSFGDSFTSDGKFDGSEPDPPVPTGTSPRYGGRFANGYVWIENLANDTGAHLLDYAVPGAVTDTAIWPSKATESSFVNQVAIFLNQSHDFSPKTTLYSVFFGINDFSASAKDGDHMLEAAEALLGQVQLLMKSPTNARSFLVIDDYGRGTHTASGLSFKTRVFNGLSELQQENAELRFAYVDFAYLWDGVLKTPGYKAFGYNSTGYCSPSSTSSVGACADPEHTFYWINGHPSKQTHRIMTDYIEEVLEKCGV</sequence>
<gene>
    <name evidence="1" type="ORF">RSOLAG22IIIB_13388</name>
</gene>
<dbReference type="SUPFAM" id="SSF52266">
    <property type="entry name" value="SGNH hydrolase"/>
    <property type="match status" value="1"/>
</dbReference>
<dbReference type="InterPro" id="IPR001087">
    <property type="entry name" value="GDSL"/>
</dbReference>
<dbReference type="EMBL" id="CYGV01000094">
    <property type="protein sequence ID" value="CUA67333.1"/>
    <property type="molecule type" value="Genomic_DNA"/>
</dbReference>
<evidence type="ECO:0000313" key="1">
    <source>
        <dbReference type="EMBL" id="CUA67333.1"/>
    </source>
</evidence>
<protein>
    <recommendedName>
        <fullName evidence="3">Carbohydrate esterase family 16 protein</fullName>
    </recommendedName>
</protein>
<dbReference type="Proteomes" id="UP000044841">
    <property type="component" value="Unassembled WGS sequence"/>
</dbReference>
<proteinExistence type="predicted"/>
<keyword evidence="2" id="KW-1185">Reference proteome</keyword>
<reference evidence="1 2" key="1">
    <citation type="submission" date="2015-07" db="EMBL/GenBank/DDBJ databases">
        <authorList>
            <person name="Noorani M."/>
        </authorList>
    </citation>
    <scope>NUCLEOTIDE SEQUENCE [LARGE SCALE GENOMIC DNA]</scope>
    <source>
        <strain evidence="1">BBA 69670</strain>
    </source>
</reference>
<dbReference type="InterPro" id="IPR036514">
    <property type="entry name" value="SGNH_hydro_sf"/>
</dbReference>
<evidence type="ECO:0008006" key="3">
    <source>
        <dbReference type="Google" id="ProtNLM"/>
    </source>
</evidence>
<name>A0A0K6FMH4_9AGAM</name>
<accession>A0A0K6FMH4</accession>
<dbReference type="GO" id="GO:0016788">
    <property type="term" value="F:hydrolase activity, acting on ester bonds"/>
    <property type="evidence" value="ECO:0007669"/>
    <property type="project" value="InterPro"/>
</dbReference>